<dbReference type="SUPFAM" id="SSF81648">
    <property type="entry name" value="a domain/subunit of cytochrome bc1 complex (Ubiquinol-cytochrome c reductase)"/>
    <property type="match status" value="1"/>
</dbReference>
<dbReference type="CDD" id="cd00284">
    <property type="entry name" value="Cytochrome_b_N"/>
    <property type="match status" value="1"/>
</dbReference>
<name>A0A5B9XVR2_9NEOP</name>
<feature type="binding site" description="axial binding residue" evidence="19">
    <location>
        <position position="197"/>
    </location>
    <ligand>
        <name>heme b</name>
        <dbReference type="ChEBI" id="CHEBI:60344"/>
        <label>b566</label>
    </ligand>
    <ligandPart>
        <name>Fe</name>
        <dbReference type="ChEBI" id="CHEBI:18248"/>
    </ligandPart>
</feature>
<keyword evidence="15 20" id="KW-0496">Mitochondrion</keyword>
<dbReference type="FunFam" id="1.20.810.10:FF:000002">
    <property type="entry name" value="Cytochrome b"/>
    <property type="match status" value="1"/>
</dbReference>
<organism evidence="23">
    <name type="scientific">Caroperla siveci</name>
    <dbReference type="NCBI Taxonomy" id="2605681"/>
    <lineage>
        <taxon>Eukaryota</taxon>
        <taxon>Metazoa</taxon>
        <taxon>Ecdysozoa</taxon>
        <taxon>Arthropoda</taxon>
        <taxon>Hexapoda</taxon>
        <taxon>Insecta</taxon>
        <taxon>Pterygota</taxon>
        <taxon>Neoptera</taxon>
        <taxon>Polyneoptera</taxon>
        <taxon>Plecoptera</taxon>
        <taxon>Perloidea</taxon>
        <taxon>Perlidae</taxon>
        <taxon>Caroperla</taxon>
    </lineage>
</organism>
<dbReference type="GO" id="GO:0045275">
    <property type="term" value="C:respiratory chain complex III"/>
    <property type="evidence" value="ECO:0007669"/>
    <property type="project" value="InterPro"/>
</dbReference>
<dbReference type="InterPro" id="IPR005798">
    <property type="entry name" value="Cyt_b/b6_C"/>
</dbReference>
<keyword evidence="5 20" id="KW-0813">Transport</keyword>
<dbReference type="InterPro" id="IPR005797">
    <property type="entry name" value="Cyt_b/b6_N"/>
</dbReference>
<dbReference type="InterPro" id="IPR027387">
    <property type="entry name" value="Cytb/b6-like_sf"/>
</dbReference>
<keyword evidence="16 20" id="KW-0472">Membrane</keyword>
<dbReference type="GO" id="GO:0008121">
    <property type="term" value="F:quinol-cytochrome-c reductase activity"/>
    <property type="evidence" value="ECO:0007669"/>
    <property type="project" value="InterPro"/>
</dbReference>
<feature type="transmembrane region" description="Helical" evidence="20">
    <location>
        <begin position="141"/>
        <end position="159"/>
    </location>
</feature>
<evidence type="ECO:0000256" key="10">
    <source>
        <dbReference type="ARBA" id="ARBA00022792"/>
    </source>
</evidence>
<evidence type="ECO:0000256" key="17">
    <source>
        <dbReference type="ARBA" id="ARBA00061233"/>
    </source>
</evidence>
<dbReference type="SUPFAM" id="SSF81342">
    <property type="entry name" value="Transmembrane di-heme cytochromes"/>
    <property type="match status" value="1"/>
</dbReference>
<dbReference type="GO" id="GO:0005743">
    <property type="term" value="C:mitochondrial inner membrane"/>
    <property type="evidence" value="ECO:0007669"/>
    <property type="project" value="UniProtKB-SubCell"/>
</dbReference>
<evidence type="ECO:0000256" key="13">
    <source>
        <dbReference type="ARBA" id="ARBA00023004"/>
    </source>
</evidence>
<comment type="cofactor">
    <cofactor evidence="20">
        <name>heme b</name>
        <dbReference type="ChEBI" id="CHEBI:60344"/>
    </cofactor>
    <text evidence="20">Binds 2 heme groups non-covalently.</text>
</comment>
<comment type="subcellular location">
    <subcellularLocation>
        <location evidence="2">Mitochondrion inner membrane</location>
        <topology evidence="2">Multi-pass membrane protein</topology>
    </subcellularLocation>
</comment>
<feature type="transmembrane region" description="Helical" evidence="20">
    <location>
        <begin position="78"/>
        <end position="99"/>
    </location>
</feature>
<gene>
    <name evidence="23" type="primary">CYTB</name>
</gene>
<comment type="similarity">
    <text evidence="17 20">Belongs to the cytochrome b family.</text>
</comment>
<feature type="transmembrane region" description="Helical" evidence="20">
    <location>
        <begin position="348"/>
        <end position="365"/>
    </location>
</feature>
<reference evidence="23" key="1">
    <citation type="journal article" date="2019" name="Mitochondrial DNA Part B Resour">
        <title>Characterization of the nearly complete mitochondrial genome of a Chinese endemic stonefly species, Caroperla siveci (Plecoptera: Perlidae).</title>
        <authorList>
            <person name="Cao J."/>
            <person name="Wang Y."/>
            <person name="Li N."/>
            <person name="Li W."/>
            <person name="Chen X."/>
        </authorList>
    </citation>
    <scope>NUCLEOTIDE SEQUENCE</scope>
</reference>
<evidence type="ECO:0000256" key="9">
    <source>
        <dbReference type="ARBA" id="ARBA00022723"/>
    </source>
</evidence>
<geneLocation type="mitochondrion" evidence="23"/>
<feature type="binding site" description="axial binding residue" evidence="19">
    <location>
        <position position="84"/>
    </location>
    <ligand>
        <name>heme b</name>
        <dbReference type="ChEBI" id="CHEBI:60344"/>
        <label>b562</label>
    </ligand>
    <ligandPart>
        <name>Fe</name>
        <dbReference type="ChEBI" id="CHEBI:18248"/>
    </ligandPart>
</feature>
<evidence type="ECO:0000256" key="8">
    <source>
        <dbReference type="ARBA" id="ARBA00022692"/>
    </source>
</evidence>
<feature type="transmembrane region" description="Helical" evidence="20">
    <location>
        <begin position="321"/>
        <end position="341"/>
    </location>
</feature>
<comment type="function">
    <text evidence="1 20">Component of the ubiquinol-cytochrome c reductase complex (complex III or cytochrome b-c1 complex) that is part of the mitochondrial respiratory chain. The b-c1 complex mediates electron transfer from ubiquinol to cytochrome c. Contributes to the generation of a proton gradient across the mitochondrial membrane that is then used for ATP synthesis.</text>
</comment>
<dbReference type="PANTHER" id="PTHR19271">
    <property type="entry name" value="CYTOCHROME B"/>
    <property type="match status" value="1"/>
</dbReference>
<feature type="domain" description="Cytochrome b/b6 C-terminal region profile" evidence="22">
    <location>
        <begin position="211"/>
        <end position="378"/>
    </location>
</feature>
<evidence type="ECO:0000256" key="5">
    <source>
        <dbReference type="ARBA" id="ARBA00022448"/>
    </source>
</evidence>
<comment type="cofactor">
    <cofactor evidence="19">
        <name>heme</name>
        <dbReference type="ChEBI" id="CHEBI:30413"/>
    </cofactor>
    <text evidence="19">Binds 2 heme groups non-covalently.</text>
</comment>
<evidence type="ECO:0000256" key="12">
    <source>
        <dbReference type="ARBA" id="ARBA00022989"/>
    </source>
</evidence>
<evidence type="ECO:0000256" key="4">
    <source>
        <dbReference type="ARBA" id="ARBA00013531"/>
    </source>
</evidence>
<evidence type="ECO:0000256" key="16">
    <source>
        <dbReference type="ARBA" id="ARBA00023136"/>
    </source>
</evidence>
<dbReference type="InterPro" id="IPR030689">
    <property type="entry name" value="Cytochrome_b"/>
</dbReference>
<dbReference type="GO" id="GO:0046872">
    <property type="term" value="F:metal ion binding"/>
    <property type="evidence" value="ECO:0007669"/>
    <property type="project" value="UniProtKB-UniRule"/>
</dbReference>
<keyword evidence="14" id="KW-0830">Ubiquinone</keyword>
<evidence type="ECO:0000256" key="1">
    <source>
        <dbReference type="ARBA" id="ARBA00002566"/>
    </source>
</evidence>
<keyword evidence="7 20" id="KW-0679">Respiratory chain</keyword>
<dbReference type="PROSITE" id="PS51002">
    <property type="entry name" value="CYTB_NTER"/>
    <property type="match status" value="1"/>
</dbReference>
<feature type="binding site" evidence="18">
    <location>
        <position position="202"/>
    </location>
    <ligand>
        <name>a ubiquinone</name>
        <dbReference type="ChEBI" id="CHEBI:16389"/>
    </ligand>
</feature>
<evidence type="ECO:0000256" key="6">
    <source>
        <dbReference type="ARBA" id="ARBA00022617"/>
    </source>
</evidence>
<evidence type="ECO:0000256" key="11">
    <source>
        <dbReference type="ARBA" id="ARBA00022982"/>
    </source>
</evidence>
<evidence type="ECO:0000256" key="15">
    <source>
        <dbReference type="ARBA" id="ARBA00023128"/>
    </source>
</evidence>
<dbReference type="Gene3D" id="1.20.810.10">
    <property type="entry name" value="Cytochrome Bc1 Complex, Chain C"/>
    <property type="match status" value="1"/>
</dbReference>
<protein>
    <recommendedName>
        <fullName evidence="4 20">Cytochrome b</fullName>
    </recommendedName>
</protein>
<evidence type="ECO:0000256" key="2">
    <source>
        <dbReference type="ARBA" id="ARBA00004448"/>
    </source>
</evidence>
<evidence type="ECO:0000256" key="7">
    <source>
        <dbReference type="ARBA" id="ARBA00022660"/>
    </source>
</evidence>
<dbReference type="Pfam" id="PF00032">
    <property type="entry name" value="Cytochrom_B_C"/>
    <property type="match status" value="1"/>
</dbReference>
<dbReference type="Pfam" id="PF00033">
    <property type="entry name" value="Cytochrome_B"/>
    <property type="match status" value="1"/>
</dbReference>
<evidence type="ECO:0000259" key="21">
    <source>
        <dbReference type="PROSITE" id="PS51002"/>
    </source>
</evidence>
<evidence type="ECO:0000313" key="23">
    <source>
        <dbReference type="EMBL" id="QEH58850.1"/>
    </source>
</evidence>
<dbReference type="AlphaFoldDB" id="A0A5B9XVR2"/>
<keyword evidence="13 19" id="KW-0408">Iron</keyword>
<evidence type="ECO:0000259" key="22">
    <source>
        <dbReference type="PROSITE" id="PS51003"/>
    </source>
</evidence>
<dbReference type="InterPro" id="IPR048259">
    <property type="entry name" value="Cytochrome_b_N_euk/bac"/>
</dbReference>
<keyword evidence="8 20" id="KW-0812">Transmembrane</keyword>
<proteinExistence type="inferred from homology"/>
<sequence>MNKPFRLVHPLIKIANNALVDLPAPINISAWWNFGSLLGICLGMQIATGLFLAMHYTAHVDLAFNSVAHICRDVNYGWLLRTLHANGASFFFICLYLHTGRGIYYGSFMYLYTWTIGIIILFLVMGAAFMGYVLPWGQMSFWGATVITNLLSAVPYLGIDLVQWVWGGFAVDNATLTRFFTFHFVLPFIVAAMVMVHLLFLHQTGSNNPLGINSDSDKIPFHPYFSFKDIVGFLVLIMLLTVLTLLEPYMLGDPDNFIPANPLVTPVHIQPEWYFLFAYAILRSIPNKLGGVLALVMSIAILFILPFTSKSKFRGVMFYPVSQILFWSLVVMIFLLTWIGARPVEDPYILVGQILTVTYFSYYILNPMAFSLWDKILD</sequence>
<keyword evidence="6 19" id="KW-0349">Heme</keyword>
<evidence type="ECO:0000256" key="19">
    <source>
        <dbReference type="PIRSR" id="PIRSR038885-2"/>
    </source>
</evidence>
<keyword evidence="12 20" id="KW-1133">Transmembrane helix</keyword>
<comment type="subunit">
    <text evidence="3">The main subunits of complex b-c1 are: cytochrome b, cytochrome c1 and the Rieske protein.</text>
</comment>
<dbReference type="InterPro" id="IPR036150">
    <property type="entry name" value="Cyt_b/b6_C_sf"/>
</dbReference>
<evidence type="ECO:0000256" key="3">
    <source>
        <dbReference type="ARBA" id="ARBA00011649"/>
    </source>
</evidence>
<dbReference type="PIRSF" id="PIRSF038885">
    <property type="entry name" value="COB"/>
    <property type="match status" value="1"/>
</dbReference>
<feature type="binding site" description="axial binding residue" evidence="19">
    <location>
        <position position="98"/>
    </location>
    <ligand>
        <name>heme b</name>
        <dbReference type="ChEBI" id="CHEBI:60344"/>
        <label>b566</label>
    </ligand>
    <ligandPart>
        <name>Fe</name>
        <dbReference type="ChEBI" id="CHEBI:18248"/>
    </ligandPart>
</feature>
<feature type="transmembrane region" description="Helical" evidence="20">
    <location>
        <begin position="289"/>
        <end position="309"/>
    </location>
</feature>
<keyword evidence="9 19" id="KW-0479">Metal-binding</keyword>
<dbReference type="PROSITE" id="PS51003">
    <property type="entry name" value="CYTB_CTER"/>
    <property type="match status" value="1"/>
</dbReference>
<accession>A0A5B9XVR2</accession>
<feature type="transmembrane region" description="Helical" evidence="20">
    <location>
        <begin position="31"/>
        <end position="57"/>
    </location>
</feature>
<dbReference type="InterPro" id="IPR016174">
    <property type="entry name" value="Di-haem_cyt_TM"/>
</dbReference>
<dbReference type="GO" id="GO:0016491">
    <property type="term" value="F:oxidoreductase activity"/>
    <property type="evidence" value="ECO:0007669"/>
    <property type="project" value="UniProtKB-UniRule"/>
</dbReference>
<evidence type="ECO:0000256" key="20">
    <source>
        <dbReference type="RuleBase" id="RU362117"/>
    </source>
</evidence>
<feature type="transmembrane region" description="Helical" evidence="20">
    <location>
        <begin position="179"/>
        <end position="201"/>
    </location>
</feature>
<keyword evidence="11 20" id="KW-0249">Electron transport</keyword>
<dbReference type="EMBL" id="MG677942">
    <property type="protein sequence ID" value="QEH58850.1"/>
    <property type="molecule type" value="Genomic_DNA"/>
</dbReference>
<dbReference type="GO" id="GO:0006122">
    <property type="term" value="P:mitochondrial electron transport, ubiquinol to cytochrome c"/>
    <property type="evidence" value="ECO:0007669"/>
    <property type="project" value="TreeGrafter"/>
</dbReference>
<feature type="binding site" description="axial binding residue" evidence="19">
    <location>
        <position position="183"/>
    </location>
    <ligand>
        <name>heme b</name>
        <dbReference type="ChEBI" id="CHEBI:60344"/>
        <label>b562</label>
    </ligand>
    <ligandPart>
        <name>Fe</name>
        <dbReference type="ChEBI" id="CHEBI:18248"/>
    </ligandPart>
</feature>
<dbReference type="PANTHER" id="PTHR19271:SF16">
    <property type="entry name" value="CYTOCHROME B"/>
    <property type="match status" value="1"/>
</dbReference>
<evidence type="ECO:0000256" key="14">
    <source>
        <dbReference type="ARBA" id="ARBA00023075"/>
    </source>
</evidence>
<feature type="transmembrane region" description="Helical" evidence="20">
    <location>
        <begin position="111"/>
        <end position="134"/>
    </location>
</feature>
<feature type="transmembrane region" description="Helical" evidence="20">
    <location>
        <begin position="230"/>
        <end position="251"/>
    </location>
</feature>
<keyword evidence="10" id="KW-0999">Mitochondrion inner membrane</keyword>
<dbReference type="InterPro" id="IPR048260">
    <property type="entry name" value="Cytochrome_b_C_euk/bac"/>
</dbReference>
<evidence type="ECO:0000256" key="18">
    <source>
        <dbReference type="PIRSR" id="PIRSR038885-1"/>
    </source>
</evidence>
<dbReference type="CDD" id="cd00290">
    <property type="entry name" value="cytochrome_b_C"/>
    <property type="match status" value="1"/>
</dbReference>
<feature type="domain" description="Cytochrome b/b6 N-terminal region profile" evidence="21">
    <location>
        <begin position="1"/>
        <end position="210"/>
    </location>
</feature>